<evidence type="ECO:0000256" key="3">
    <source>
        <dbReference type="ARBA" id="ARBA00012438"/>
    </source>
</evidence>
<dbReference type="InterPro" id="IPR003594">
    <property type="entry name" value="HATPase_dom"/>
</dbReference>
<dbReference type="PANTHER" id="PTHR42878">
    <property type="entry name" value="TWO-COMPONENT HISTIDINE KINASE"/>
    <property type="match status" value="1"/>
</dbReference>
<proteinExistence type="inferred from homology"/>
<evidence type="ECO:0000256" key="8">
    <source>
        <dbReference type="ARBA" id="ARBA00022991"/>
    </source>
</evidence>
<dbReference type="Pfam" id="PF01590">
    <property type="entry name" value="GAF"/>
    <property type="match status" value="1"/>
</dbReference>
<dbReference type="KEGG" id="sphe:GFH32_05130"/>
<keyword evidence="5" id="KW-0716">Sensory transduction</keyword>
<dbReference type="InterPro" id="IPR005467">
    <property type="entry name" value="His_kinase_dom"/>
</dbReference>
<feature type="domain" description="Phytochrome chromophore attachment site" evidence="10">
    <location>
        <begin position="138"/>
        <end position="287"/>
    </location>
</feature>
<dbReference type="InterPro" id="IPR029016">
    <property type="entry name" value="GAF-like_dom_sf"/>
</dbReference>
<dbReference type="SUPFAM" id="SSF55874">
    <property type="entry name" value="ATPase domain of HSP90 chaperone/DNA topoisomerase II/histidine kinase"/>
    <property type="match status" value="1"/>
</dbReference>
<dbReference type="Gene3D" id="3.30.450.270">
    <property type="match status" value="1"/>
</dbReference>
<evidence type="ECO:0000256" key="4">
    <source>
        <dbReference type="ARBA" id="ARBA00022543"/>
    </source>
</evidence>
<dbReference type="AlphaFoldDB" id="A0A5Q0QDY3"/>
<dbReference type="Pfam" id="PF02518">
    <property type="entry name" value="HATPase_c"/>
    <property type="match status" value="1"/>
</dbReference>
<dbReference type="PROSITE" id="PS50109">
    <property type="entry name" value="HIS_KIN"/>
    <property type="match status" value="1"/>
</dbReference>
<reference evidence="12 13" key="1">
    <citation type="submission" date="2019-10" db="EMBL/GenBank/DDBJ databases">
        <authorList>
            <person name="Dong K."/>
        </authorList>
    </citation>
    <scope>NUCLEOTIDE SEQUENCE [LARGE SCALE GENOMIC DNA]</scope>
    <source>
        <strain evidence="13">dk4302</strain>
    </source>
</reference>
<dbReference type="Gene3D" id="1.10.287.130">
    <property type="match status" value="1"/>
</dbReference>
<dbReference type="InterPro" id="IPR003018">
    <property type="entry name" value="GAF"/>
</dbReference>
<dbReference type="PRINTS" id="PR01033">
    <property type="entry name" value="PHYTOCHROME"/>
</dbReference>
<accession>A0A5Q0QDY3</accession>
<keyword evidence="7" id="KW-0418">Kinase</keyword>
<dbReference type="RefSeq" id="WP_153510061.1">
    <property type="nucleotide sequence ID" value="NZ_CP045652.1"/>
</dbReference>
<gene>
    <name evidence="12" type="ORF">GFH32_05130</name>
</gene>
<evidence type="ECO:0000259" key="11">
    <source>
        <dbReference type="PROSITE" id="PS50109"/>
    </source>
</evidence>
<dbReference type="Pfam" id="PF00360">
    <property type="entry name" value="PHY"/>
    <property type="match status" value="1"/>
</dbReference>
<comment type="similarity">
    <text evidence="2">In the N-terminal section; belongs to the phytochrome family.</text>
</comment>
<keyword evidence="8" id="KW-0157">Chromophore</keyword>
<dbReference type="GO" id="GO:0006355">
    <property type="term" value="P:regulation of DNA-templated transcription"/>
    <property type="evidence" value="ECO:0007669"/>
    <property type="project" value="InterPro"/>
</dbReference>
<comment type="catalytic activity">
    <reaction evidence="1">
        <text>ATP + protein L-histidine = ADP + protein N-phospho-L-histidine.</text>
        <dbReference type="EC" id="2.7.13.3"/>
    </reaction>
</comment>
<protein>
    <recommendedName>
        <fullName evidence="3">histidine kinase</fullName>
        <ecNumber evidence="3">2.7.13.3</ecNumber>
    </recommendedName>
</protein>
<dbReference type="EC" id="2.7.13.3" evidence="3"/>
<dbReference type="SUPFAM" id="SSF47384">
    <property type="entry name" value="Homodimeric domain of signal transducing histidine kinase"/>
    <property type="match status" value="1"/>
</dbReference>
<dbReference type="SUPFAM" id="SSF55781">
    <property type="entry name" value="GAF domain-like"/>
    <property type="match status" value="2"/>
</dbReference>
<evidence type="ECO:0000256" key="2">
    <source>
        <dbReference type="ARBA" id="ARBA00006402"/>
    </source>
</evidence>
<dbReference type="GO" id="GO:0007234">
    <property type="term" value="P:osmosensory signaling via phosphorelay pathway"/>
    <property type="evidence" value="ECO:0007669"/>
    <property type="project" value="TreeGrafter"/>
</dbReference>
<name>A0A5Q0QDY3_9SPHI</name>
<dbReference type="InterPro" id="IPR013654">
    <property type="entry name" value="PAS_2"/>
</dbReference>
<sequence>MTIDAKKCEDEQIHLLGLIQPIGFLFILDRNQTILAHSDLPENADTEFLTRDILGKKFSDVVTNQWKTLNPELEEALSNMDIQNSLRLTEEVNLGDIPYYGSLYKIDDLFYLEFEIKSQTKFTQNLSFNSHLNTLSRSTDSLWDDVAKIIRQLMPFDRVMIYKFNEDSSGINVAESLADENLKSYLGYNYPEFDIPRQARELYTKNHLRFIADVNVEPHRMRSLNNQPYDLQQVAIRSLSPIHLQYLRNAEFKASLSISILVMGKLWGLVCCQHREPLCIDLQQRNLALTVTHYAAARYQQLLNEKQLQDVEESLQLESKIKESILLKNNVFQELKSFSFDLNEFMQSQGLAILQENEIHTFGKTPARLKITEFVNSLTKLNKEIYLSNHHHEHSIDGVQQSFQAFPGVAYLNIRGPQGFHIVWFRKEIETLKKWAGKPEKPYVFDDKAKANIPSPRTSFNLWMEEVKGTSVKWSYRESIFVERLRDLLQVTLLKKASEISHLNEQLIEMNNALDTYSYTISHDLKNPLSAIKLSGEFLRSKENIPDHLKQRMTSNILDGVETIVNMLDKIHEFSKSSVFKYEPELVRTDKFIDEIIVHSKDRFSGEKTNVVCGDLLPVYGEKTLIYQLFLNIIANAIKYSAKSKNPTVQIESYLENNGVMYIVKDNGIGIEKAELDSIYEIFKRMSNSVGFDGSGVGMAIVKRIVDKLEIKISIQSTVGIGTEIYLYFPNYDDNN</sequence>
<dbReference type="Pfam" id="PF00512">
    <property type="entry name" value="HisKA"/>
    <property type="match status" value="1"/>
</dbReference>
<evidence type="ECO:0000259" key="10">
    <source>
        <dbReference type="PROSITE" id="PS50046"/>
    </source>
</evidence>
<evidence type="ECO:0000256" key="1">
    <source>
        <dbReference type="ARBA" id="ARBA00000085"/>
    </source>
</evidence>
<dbReference type="CDD" id="cd00082">
    <property type="entry name" value="HisKA"/>
    <property type="match status" value="1"/>
</dbReference>
<dbReference type="EMBL" id="CP045652">
    <property type="protein sequence ID" value="QGA25742.1"/>
    <property type="molecule type" value="Genomic_DNA"/>
</dbReference>
<dbReference type="InterPro" id="IPR036890">
    <property type="entry name" value="HATPase_C_sf"/>
</dbReference>
<dbReference type="SMART" id="SM00388">
    <property type="entry name" value="HisKA"/>
    <property type="match status" value="1"/>
</dbReference>
<evidence type="ECO:0000256" key="7">
    <source>
        <dbReference type="ARBA" id="ARBA00022777"/>
    </source>
</evidence>
<dbReference type="InterPro" id="IPR013515">
    <property type="entry name" value="Phytochrome_cen-reg"/>
</dbReference>
<evidence type="ECO:0000256" key="5">
    <source>
        <dbReference type="ARBA" id="ARBA00022606"/>
    </source>
</evidence>
<dbReference type="InterPro" id="IPR003661">
    <property type="entry name" value="HisK_dim/P_dom"/>
</dbReference>
<keyword evidence="13" id="KW-1185">Reference proteome</keyword>
<dbReference type="InterPro" id="IPR050351">
    <property type="entry name" value="BphY/WalK/GraS-like"/>
</dbReference>
<dbReference type="InterPro" id="IPR036097">
    <property type="entry name" value="HisK_dim/P_sf"/>
</dbReference>
<keyword evidence="9" id="KW-0675">Receptor</keyword>
<keyword evidence="6" id="KW-0808">Transferase</keyword>
<evidence type="ECO:0000313" key="12">
    <source>
        <dbReference type="EMBL" id="QGA25742.1"/>
    </source>
</evidence>
<dbReference type="SUPFAM" id="SSF55785">
    <property type="entry name" value="PYP-like sensor domain (PAS domain)"/>
    <property type="match status" value="1"/>
</dbReference>
<dbReference type="InterPro" id="IPR016132">
    <property type="entry name" value="Phyto_chromo_attachment"/>
</dbReference>
<evidence type="ECO:0000256" key="9">
    <source>
        <dbReference type="ARBA" id="ARBA00023170"/>
    </source>
</evidence>
<dbReference type="GO" id="GO:0000155">
    <property type="term" value="F:phosphorelay sensor kinase activity"/>
    <property type="evidence" value="ECO:0007669"/>
    <property type="project" value="InterPro"/>
</dbReference>
<dbReference type="PROSITE" id="PS50046">
    <property type="entry name" value="PHYTOCHROME_2"/>
    <property type="match status" value="1"/>
</dbReference>
<evidence type="ECO:0000313" key="13">
    <source>
        <dbReference type="Proteomes" id="UP000326921"/>
    </source>
</evidence>
<evidence type="ECO:0000256" key="6">
    <source>
        <dbReference type="ARBA" id="ARBA00022679"/>
    </source>
</evidence>
<dbReference type="GO" id="GO:0030295">
    <property type="term" value="F:protein kinase activator activity"/>
    <property type="evidence" value="ECO:0007669"/>
    <property type="project" value="TreeGrafter"/>
</dbReference>
<dbReference type="Proteomes" id="UP000326921">
    <property type="component" value="Chromosome"/>
</dbReference>
<dbReference type="InterPro" id="IPR001294">
    <property type="entry name" value="Phytochrome"/>
</dbReference>
<dbReference type="Gene3D" id="3.30.565.10">
    <property type="entry name" value="Histidine kinase-like ATPase, C-terminal domain"/>
    <property type="match status" value="1"/>
</dbReference>
<dbReference type="GO" id="GO:0000156">
    <property type="term" value="F:phosphorelay response regulator activity"/>
    <property type="evidence" value="ECO:0007669"/>
    <property type="project" value="TreeGrafter"/>
</dbReference>
<dbReference type="Pfam" id="PF08446">
    <property type="entry name" value="PAS_2"/>
    <property type="match status" value="1"/>
</dbReference>
<dbReference type="GO" id="GO:0009881">
    <property type="term" value="F:photoreceptor activity"/>
    <property type="evidence" value="ECO:0007669"/>
    <property type="project" value="UniProtKB-KW"/>
</dbReference>
<keyword evidence="4" id="KW-0600">Photoreceptor protein</keyword>
<dbReference type="SMART" id="SM00387">
    <property type="entry name" value="HATPase_c"/>
    <property type="match status" value="1"/>
</dbReference>
<dbReference type="InterPro" id="IPR035965">
    <property type="entry name" value="PAS-like_dom_sf"/>
</dbReference>
<dbReference type="Gene3D" id="3.30.450.20">
    <property type="entry name" value="PAS domain"/>
    <property type="match status" value="1"/>
</dbReference>
<dbReference type="InterPro" id="IPR043150">
    <property type="entry name" value="Phytochrome_PHY_sf"/>
</dbReference>
<dbReference type="PANTHER" id="PTHR42878:SF15">
    <property type="entry name" value="BACTERIOPHYTOCHROME"/>
    <property type="match status" value="1"/>
</dbReference>
<organism evidence="12 13">
    <name type="scientific">Sphingobacterium zhuxiongii</name>
    <dbReference type="NCBI Taxonomy" id="2662364"/>
    <lineage>
        <taxon>Bacteria</taxon>
        <taxon>Pseudomonadati</taxon>
        <taxon>Bacteroidota</taxon>
        <taxon>Sphingobacteriia</taxon>
        <taxon>Sphingobacteriales</taxon>
        <taxon>Sphingobacteriaceae</taxon>
        <taxon>Sphingobacterium</taxon>
    </lineage>
</organism>
<dbReference type="Gene3D" id="3.30.450.40">
    <property type="match status" value="1"/>
</dbReference>
<dbReference type="GO" id="GO:0009584">
    <property type="term" value="P:detection of visible light"/>
    <property type="evidence" value="ECO:0007669"/>
    <property type="project" value="InterPro"/>
</dbReference>
<feature type="domain" description="Histidine kinase" evidence="11">
    <location>
        <begin position="520"/>
        <end position="733"/>
    </location>
</feature>
<dbReference type="SMART" id="SM00065">
    <property type="entry name" value="GAF"/>
    <property type="match status" value="1"/>
</dbReference>